<feature type="transmembrane region" description="Helical" evidence="1">
    <location>
        <begin position="61"/>
        <end position="82"/>
    </location>
</feature>
<keyword evidence="3" id="KW-1185">Reference proteome</keyword>
<protein>
    <submittedName>
        <fullName evidence="2">Uncharacterized protein</fullName>
    </submittedName>
</protein>
<accession>A0A177NUY5</accession>
<dbReference type="OrthoDB" id="5298497at2"/>
<proteinExistence type="predicted"/>
<dbReference type="EMBL" id="LUUK01000100">
    <property type="protein sequence ID" value="OAI21414.1"/>
    <property type="molecule type" value="Genomic_DNA"/>
</dbReference>
<dbReference type="Proteomes" id="UP000077628">
    <property type="component" value="Unassembled WGS sequence"/>
</dbReference>
<dbReference type="AlphaFoldDB" id="A0A177NUY5"/>
<evidence type="ECO:0000313" key="3">
    <source>
        <dbReference type="Proteomes" id="UP000077628"/>
    </source>
</evidence>
<gene>
    <name evidence="2" type="ORF">A1355_02685</name>
</gene>
<name>A0A177NUY5_9GAMM</name>
<keyword evidence="1" id="KW-1133">Transmembrane helix</keyword>
<dbReference type="PANTHER" id="PTHR34351">
    <property type="entry name" value="SLR1927 PROTEIN-RELATED"/>
    <property type="match status" value="1"/>
</dbReference>
<keyword evidence="1" id="KW-0812">Transmembrane</keyword>
<evidence type="ECO:0000256" key="1">
    <source>
        <dbReference type="SAM" id="Phobius"/>
    </source>
</evidence>
<comment type="caution">
    <text evidence="2">The sequence shown here is derived from an EMBL/GenBank/DDBJ whole genome shotgun (WGS) entry which is preliminary data.</text>
</comment>
<keyword evidence="1" id="KW-0472">Membrane</keyword>
<dbReference type="PANTHER" id="PTHR34351:SF1">
    <property type="entry name" value="SLR1927 PROTEIN"/>
    <property type="match status" value="1"/>
</dbReference>
<sequence>MKLSERFRLSRFIRGEAPSGDAIELNHRRIFIIPNRRGLLFVGLIGVLLLIGYVYGNNLCYLLGFLLAGVFFVTILHTYLALAGLVVRAGREAPVFAGQPAAYAFTLEPGRRPRPNLELSLRSRLTVELPAEQSRTVTLFETAALRGRRQPGTLTVSSSYPLGIFRAWSPLRFDSPLLVYPKPAEPGAPFPEQAGGDGRAGYRARGGDEFNGLRAYQLGDTLRQIDWKTYAKGQGVHSKQYGGNTAAELWLDLQAASGHHLEERLSLLCRWVVDAEHAGLRYGLVLPNLRLAPDRGTQHYRRCLEALAVFGV</sequence>
<evidence type="ECO:0000313" key="2">
    <source>
        <dbReference type="EMBL" id="OAI21414.1"/>
    </source>
</evidence>
<feature type="transmembrane region" description="Helical" evidence="1">
    <location>
        <begin position="38"/>
        <end position="55"/>
    </location>
</feature>
<dbReference type="STRING" id="702114.A1355_02685"/>
<reference evidence="3" key="1">
    <citation type="submission" date="2016-03" db="EMBL/GenBank/DDBJ databases">
        <authorList>
            <person name="Heylen K."/>
            <person name="De Vos P."/>
            <person name="Vekeman B."/>
        </authorList>
    </citation>
    <scope>NUCLEOTIDE SEQUENCE [LARGE SCALE GENOMIC DNA]</scope>
    <source>
        <strain evidence="3">R-45383</strain>
    </source>
</reference>
<organism evidence="2 3">
    <name type="scientific">Methylomonas koyamae</name>
    <dbReference type="NCBI Taxonomy" id="702114"/>
    <lineage>
        <taxon>Bacteria</taxon>
        <taxon>Pseudomonadati</taxon>
        <taxon>Pseudomonadota</taxon>
        <taxon>Gammaproteobacteria</taxon>
        <taxon>Methylococcales</taxon>
        <taxon>Methylococcaceae</taxon>
        <taxon>Methylomonas</taxon>
    </lineage>
</organism>